<dbReference type="InterPro" id="IPR049893">
    <property type="entry name" value="Bvu_2165-like_IHF-HU-DNA_bdg"/>
</dbReference>
<name>A0A941F2L4_9BACT</name>
<accession>A0A941F2L4</accession>
<dbReference type="Pfam" id="PF14734">
    <property type="entry name" value="DUF4469"/>
    <property type="match status" value="1"/>
</dbReference>
<reference evidence="3" key="2">
    <citation type="submission" date="2021-04" db="EMBL/GenBank/DDBJ databases">
        <authorList>
            <person name="Zhang T."/>
            <person name="Zhang Y."/>
            <person name="Lu D."/>
            <person name="Zuo D."/>
            <person name="Du Z."/>
        </authorList>
    </citation>
    <scope>NUCLEOTIDE SEQUENCE</scope>
    <source>
        <strain evidence="3">JR1</strain>
    </source>
</reference>
<evidence type="ECO:0000313" key="3">
    <source>
        <dbReference type="EMBL" id="MBR8534215.1"/>
    </source>
</evidence>
<evidence type="ECO:0000313" key="4">
    <source>
        <dbReference type="Proteomes" id="UP000679220"/>
    </source>
</evidence>
<dbReference type="Gene3D" id="2.70.50.70">
    <property type="match status" value="1"/>
</dbReference>
<organism evidence="3 4">
    <name type="scientific">Carboxylicivirga sediminis</name>
    <dbReference type="NCBI Taxonomy" id="2006564"/>
    <lineage>
        <taxon>Bacteria</taxon>
        <taxon>Pseudomonadati</taxon>
        <taxon>Bacteroidota</taxon>
        <taxon>Bacteroidia</taxon>
        <taxon>Marinilabiliales</taxon>
        <taxon>Marinilabiliaceae</taxon>
        <taxon>Carboxylicivirga</taxon>
    </lineage>
</organism>
<dbReference type="EMBL" id="JAGTAR010000001">
    <property type="protein sequence ID" value="MBR8534215.1"/>
    <property type="molecule type" value="Genomic_DNA"/>
</dbReference>
<feature type="domain" description="Bvu-2165-like IHF-HU-like DNA-binding" evidence="2">
    <location>
        <begin position="11"/>
        <end position="125"/>
    </location>
</feature>
<evidence type="ECO:0000259" key="2">
    <source>
        <dbReference type="Pfam" id="PF14848"/>
    </source>
</evidence>
<evidence type="ECO:0000259" key="1">
    <source>
        <dbReference type="Pfam" id="PF14734"/>
    </source>
</evidence>
<dbReference type="AlphaFoldDB" id="A0A941F2L4"/>
<dbReference type="Pfam" id="PF14848">
    <property type="entry name" value="HU-DNA_bdg"/>
    <property type="match status" value="1"/>
</dbReference>
<reference evidence="3" key="1">
    <citation type="journal article" date="2018" name="Int. J. Syst. Evol. Microbiol.">
        <title>Carboxylicivirga sediminis sp. nov., isolated from coastal sediment.</title>
        <authorList>
            <person name="Wang F.Q."/>
            <person name="Ren L.H."/>
            <person name="Zou R.J."/>
            <person name="Sun Y.Z."/>
            <person name="Liu X.J."/>
            <person name="Jiang F."/>
            <person name="Liu L.J."/>
        </authorList>
    </citation>
    <scope>NUCLEOTIDE SEQUENCE</scope>
    <source>
        <strain evidence="3">JR1</strain>
    </source>
</reference>
<keyword evidence="4" id="KW-1185">Reference proteome</keyword>
<protein>
    <submittedName>
        <fullName evidence="3">DUF4469 domain-containing protein</fullName>
    </submittedName>
</protein>
<sequence>MEEKIEVDVNLFDLRVTDDPTDSYGRVRSKGKLNNPGIAARIKKEGSEYQLESIVEVLNRADRIKAEGLAAGYSISTPFMHARLGITGVFYGSSYDPNQQKLGARFTPASQTRELINNTKVNVLGQAKTGIVMLSATDSLTGAVNSTITPNNVLVIKGERLQIESDEANADKVGVFFISNADGTSTKATQIISNKNKELIVMVPALAPGDYELQVVTQVSRGSLLKEPREEQLETILTVE</sequence>
<dbReference type="Proteomes" id="UP000679220">
    <property type="component" value="Unassembled WGS sequence"/>
</dbReference>
<gene>
    <name evidence="3" type="ORF">KDU71_01470</name>
</gene>
<dbReference type="RefSeq" id="WP_212188116.1">
    <property type="nucleotide sequence ID" value="NZ_JAGTAR010000001.1"/>
</dbReference>
<dbReference type="InterPro" id="IPR027824">
    <property type="entry name" value="DUF4469"/>
</dbReference>
<dbReference type="CDD" id="cd12843">
    <property type="entry name" value="Bvu_2165_C_like"/>
    <property type="match status" value="1"/>
</dbReference>
<feature type="domain" description="DUF4469" evidence="1">
    <location>
        <begin position="135"/>
        <end position="230"/>
    </location>
</feature>
<proteinExistence type="predicted"/>
<comment type="caution">
    <text evidence="3">The sequence shown here is derived from an EMBL/GenBank/DDBJ whole genome shotgun (WGS) entry which is preliminary data.</text>
</comment>